<keyword evidence="5" id="KW-0479">Metal-binding</keyword>
<evidence type="ECO:0000256" key="6">
    <source>
        <dbReference type="ARBA" id="ARBA00022741"/>
    </source>
</evidence>
<keyword evidence="10" id="KW-0067">ATP-binding</keyword>
<dbReference type="PANTHER" id="PTHR42648:SF11">
    <property type="entry name" value="TRANSPOSON TY4-P GAG-POL POLYPROTEIN"/>
    <property type="match status" value="1"/>
</dbReference>
<dbReference type="EMBL" id="GEZM01048737">
    <property type="protein sequence ID" value="JAV76440.1"/>
    <property type="molecule type" value="Transcribed_RNA"/>
</dbReference>
<keyword evidence="15" id="KW-0917">Virion maturation</keyword>
<keyword evidence="7" id="KW-0064">Aspartyl protease</keyword>
<evidence type="ECO:0000256" key="5">
    <source>
        <dbReference type="ARBA" id="ARBA00022723"/>
    </source>
</evidence>
<evidence type="ECO:0000256" key="13">
    <source>
        <dbReference type="ARBA" id="ARBA00022918"/>
    </source>
</evidence>
<dbReference type="PANTHER" id="PTHR42648">
    <property type="entry name" value="TRANSPOSASE, PUTATIVE-RELATED"/>
    <property type="match status" value="1"/>
</dbReference>
<keyword evidence="17" id="KW-0511">Multifunctional enzyme</keyword>
<dbReference type="GO" id="GO:0042575">
    <property type="term" value="C:DNA polymerase complex"/>
    <property type="evidence" value="ECO:0007669"/>
    <property type="project" value="UniProtKB-ARBA"/>
</dbReference>
<dbReference type="GO" id="GO:0004190">
    <property type="term" value="F:aspartic-type endopeptidase activity"/>
    <property type="evidence" value="ECO:0007669"/>
    <property type="project" value="UniProtKB-KW"/>
</dbReference>
<dbReference type="GO" id="GO:0003676">
    <property type="term" value="F:nucleic acid binding"/>
    <property type="evidence" value="ECO:0007669"/>
    <property type="project" value="InterPro"/>
</dbReference>
<evidence type="ECO:0000256" key="8">
    <source>
        <dbReference type="ARBA" id="ARBA00022759"/>
    </source>
</evidence>
<feature type="compositionally biased region" description="Polar residues" evidence="19">
    <location>
        <begin position="426"/>
        <end position="435"/>
    </location>
</feature>
<evidence type="ECO:0000256" key="1">
    <source>
        <dbReference type="ARBA" id="ARBA00002180"/>
    </source>
</evidence>
<evidence type="ECO:0000256" key="4">
    <source>
        <dbReference type="ARBA" id="ARBA00022722"/>
    </source>
</evidence>
<keyword evidence="12" id="KW-0229">DNA integration</keyword>
<evidence type="ECO:0000256" key="10">
    <source>
        <dbReference type="ARBA" id="ARBA00022840"/>
    </source>
</evidence>
<accession>A0A1Y1LVU9</accession>
<sequence length="1714" mass="196702">MPNQSANGERPEQITGHYGQNDAVSSPSSSRFSEDGSHTPPGYPNYHQIASSERRLRDDMRDAISKICQIYGEQKKATEALTNVVTSLAESVKTLHHIRSETNGVPLLNSTFREYPIQSNSEVSLTNQNQTGVLGELSQTCKDLRRTLDSNSNSRFSIKRNYKLTQKVPLNVWYDYLNSELSAYDVLNVINENPSQTKFYSSEELQRRKHVVRDIIINHVDEHYHKRILNIREPIEILKKLKEIRKAEANLNASSVRAKLYNIKMSTKESINSFYDRFMAIIQEYETCESEIPLSEEEKRSAFYRAVSDVNKTLSTVNFTKRQSSDVDMTIDEIKTYILQMESEKNNSEEKKPKVQLAQGKNDDGYGEQKCFRCKKWGHKSGSCPLTQYNLWYCFYCQKVTDHKGTSDECPCKGNPKDGYVKSDNNKSNSHPNVHSTKKEFRGYNKSRGKGTFRGNGRVYKRTTKPETPGRAKRLQDKAKAYNAGNNLLTNSSDVNLTFIADSGATDHIINKSMYLHNFKKSSGETIRSANKNKCANITIDGRGNLFLKSNINKNEIIKLSNVIAASNISVNLISLRRFVDLGLGIILDNEKLIVFDKNSGSEYLKGNYDKPNWIISLKVDDQGKNSDKQHENQIYSCKALIGTLDELLEQSQSDIMDINQSNESENLENPAEIGREKSHDLVQDESHTVSDDLSSDFTKFKTLNENIIDLNKQHPSEVLNVLKKVKQINSVNNTKAQISEGMLWHIKLGHASVEYLKKLQKSETKLRNIKFDESILDCEACVMAKMQNQSYSEVRIRANRPLARIHTDVMGPIKPESHPGGNNYVIVFVDDYSRYAKTYCMKHKSEAGACLEKFLIYSRNFLGRNEKVCYIRADNAKEYVGGKFSEIMKSENIENDFAPPYTPEHNGTAERFNKTLQWKIRALMSDSGLPKRMWMFATEVGTHLYNRTPHKTLDYDTPLHKFSPNAKSHLDKIRRFGCLAYAKIPIPETKFSDRAVRGVMVGYTKSGYVLWHPDSRKFITSRNLKFNEKLVYRDVYISVSNSVNSQNKSEQIVDINDYDWMENSDKNEKPSEVANPKKDTSKKRKSEENKVSKMPKRVRKNPERTAKTNRPIWSHLRRAQIEIQSKITTAETVNSIPDFDETNTNQRFDPFVEDELRHAFVARTNQDPVKYKEAIESDDASEWLNAIRDELQSMEENEVWDIVDRPITKDGKKIHTIDSRWVFKRKAGENGKMVFKARLVIRGFKDVNEYELKETYAPVSRLPVIRAVLAVINKYDLDVFQMDVKTAFLNGVLEESIFMEIPEGLDFDANFRRNKVCKLKRALYGLRVSPKRWNKRLSVELIELGLEKDINEPCLFTWRKNGQVLIVMVYVDDMILAGNNAERMNKVKTKLCSVFQMKVLGEPEYFLGIKISRDRENQTITLTQSDYVEKCLERFNMKDCKPCKTPMVTRQVRKREKTISDESEKRTQAPYREAIGSLLYLAGATRPDIAFPVNYLSRKQLQPSEADWKDVKRVFRYLRGTSELGLNFRAKTDNLQAMTDASFRDCDNSSSTGGYVIKLFGDTIAWRSHKQKYVSLSTCQAETLAMGDACQELVSLDKAIRDMTGKSMYPVTIWCDNQSAVNCTQMEGCHKMKNFDDDLKIIQKNLEIREQTGRKEHIATAHGDYIKLCCEEGKVEVMWVPTSENVADIMTKPLPTASLEHLRDKIMNSELTY</sequence>
<evidence type="ECO:0000256" key="19">
    <source>
        <dbReference type="SAM" id="MobiDB-lite"/>
    </source>
</evidence>
<protein>
    <recommendedName>
        <fullName evidence="23">Endonuclease</fullName>
    </recommendedName>
</protein>
<keyword evidence="4" id="KW-0540">Nuclease</keyword>
<evidence type="ECO:0000256" key="16">
    <source>
        <dbReference type="ARBA" id="ARBA00023172"/>
    </source>
</evidence>
<dbReference type="InterPro" id="IPR001878">
    <property type="entry name" value="Znf_CCHC"/>
</dbReference>
<evidence type="ECO:0000256" key="12">
    <source>
        <dbReference type="ARBA" id="ARBA00022908"/>
    </source>
</evidence>
<evidence type="ECO:0000256" key="17">
    <source>
        <dbReference type="ARBA" id="ARBA00023268"/>
    </source>
</evidence>
<dbReference type="GO" id="GO:0006508">
    <property type="term" value="P:proteolysis"/>
    <property type="evidence" value="ECO:0007669"/>
    <property type="project" value="UniProtKB-KW"/>
</dbReference>
<reference evidence="22" key="1">
    <citation type="journal article" date="2016" name="Sci. Rep.">
        <title>Molecular characterization of firefly nuptial gifts: a multi-omics approach sheds light on postcopulatory sexual selection.</title>
        <authorList>
            <person name="Al-Wathiqui N."/>
            <person name="Fallon T.R."/>
            <person name="South A."/>
            <person name="Weng J.K."/>
            <person name="Lewis S.M."/>
        </authorList>
    </citation>
    <scope>NUCLEOTIDE SEQUENCE</scope>
</reference>
<dbReference type="Pfam" id="PF07727">
    <property type="entry name" value="RVT_2"/>
    <property type="match status" value="1"/>
</dbReference>
<keyword evidence="11" id="KW-0460">Magnesium</keyword>
<dbReference type="GO" id="GO:0003887">
    <property type="term" value="F:DNA-directed DNA polymerase activity"/>
    <property type="evidence" value="ECO:0007669"/>
    <property type="project" value="UniProtKB-KW"/>
</dbReference>
<evidence type="ECO:0000256" key="11">
    <source>
        <dbReference type="ARBA" id="ARBA00022842"/>
    </source>
</evidence>
<dbReference type="GO" id="GO:0006310">
    <property type="term" value="P:DNA recombination"/>
    <property type="evidence" value="ECO:0007669"/>
    <property type="project" value="UniProtKB-KW"/>
</dbReference>
<feature type="compositionally biased region" description="Basic and acidic residues" evidence="19">
    <location>
        <begin position="464"/>
        <end position="475"/>
    </location>
</feature>
<dbReference type="Gene3D" id="3.30.420.10">
    <property type="entry name" value="Ribonuclease H-like superfamily/Ribonuclease H"/>
    <property type="match status" value="1"/>
</dbReference>
<dbReference type="Pfam" id="PF13976">
    <property type="entry name" value="gag_pre-integrs"/>
    <property type="match status" value="1"/>
</dbReference>
<dbReference type="InterPro" id="IPR001584">
    <property type="entry name" value="Integrase_cat-core"/>
</dbReference>
<dbReference type="SUPFAM" id="SSF53098">
    <property type="entry name" value="Ribonuclease H-like"/>
    <property type="match status" value="1"/>
</dbReference>
<keyword evidence="8" id="KW-0255">Endonuclease</keyword>
<evidence type="ECO:0000259" key="21">
    <source>
        <dbReference type="PROSITE" id="PS50994"/>
    </source>
</evidence>
<evidence type="ECO:0000256" key="15">
    <source>
        <dbReference type="ARBA" id="ARBA00023113"/>
    </source>
</evidence>
<evidence type="ECO:0000256" key="3">
    <source>
        <dbReference type="ARBA" id="ARBA00022670"/>
    </source>
</evidence>
<keyword evidence="18" id="KW-0862">Zinc</keyword>
<feature type="compositionally biased region" description="Polar residues" evidence="19">
    <location>
        <begin position="22"/>
        <end position="31"/>
    </location>
</feature>
<name>A0A1Y1LVU9_PHOPY</name>
<dbReference type="Pfam" id="PF14223">
    <property type="entry name" value="Retrotran_gag_2"/>
    <property type="match status" value="1"/>
</dbReference>
<feature type="region of interest" description="Disordered" evidence="19">
    <location>
        <begin position="1062"/>
        <end position="1109"/>
    </location>
</feature>
<comment type="function">
    <text evidence="1">The aspartyl protease (PR) mediates the proteolytic cleavages of the Gag and Gag-Pol polyproteins after assembly of the VLP.</text>
</comment>
<keyword evidence="13" id="KW-0695">RNA-directed DNA polymerase</keyword>
<dbReference type="InterPro" id="IPR036397">
    <property type="entry name" value="RNaseH_sf"/>
</dbReference>
<evidence type="ECO:0000256" key="18">
    <source>
        <dbReference type="PROSITE-ProRule" id="PRU00047"/>
    </source>
</evidence>
<evidence type="ECO:0008006" key="23">
    <source>
        <dbReference type="Google" id="ProtNLM"/>
    </source>
</evidence>
<dbReference type="GO" id="GO:0008270">
    <property type="term" value="F:zinc ion binding"/>
    <property type="evidence" value="ECO:0007669"/>
    <property type="project" value="UniProtKB-KW"/>
</dbReference>
<dbReference type="SUPFAM" id="SSF56672">
    <property type="entry name" value="DNA/RNA polymerases"/>
    <property type="match status" value="1"/>
</dbReference>
<dbReference type="GO" id="GO:0004519">
    <property type="term" value="F:endonuclease activity"/>
    <property type="evidence" value="ECO:0007669"/>
    <property type="project" value="UniProtKB-KW"/>
</dbReference>
<dbReference type="InterPro" id="IPR043502">
    <property type="entry name" value="DNA/RNA_pol_sf"/>
</dbReference>
<feature type="region of interest" description="Disordered" evidence="19">
    <location>
        <begin position="420"/>
        <end position="475"/>
    </location>
</feature>
<keyword evidence="16" id="KW-0233">DNA recombination</keyword>
<feature type="domain" description="CCHC-type" evidence="20">
    <location>
        <begin position="370"/>
        <end position="385"/>
    </location>
</feature>
<evidence type="ECO:0000313" key="22">
    <source>
        <dbReference type="EMBL" id="JAV76440.1"/>
    </source>
</evidence>
<feature type="domain" description="Integrase catalytic" evidence="21">
    <location>
        <begin position="798"/>
        <end position="967"/>
    </location>
</feature>
<keyword evidence="3" id="KW-0645">Protease</keyword>
<dbReference type="InterPro" id="IPR013103">
    <property type="entry name" value="RVT_2"/>
</dbReference>
<keyword evidence="14" id="KW-0548">Nucleotidyltransferase</keyword>
<evidence type="ECO:0000256" key="7">
    <source>
        <dbReference type="ARBA" id="ARBA00022750"/>
    </source>
</evidence>
<evidence type="ECO:0000256" key="9">
    <source>
        <dbReference type="ARBA" id="ARBA00022801"/>
    </source>
</evidence>
<dbReference type="Pfam" id="PF22936">
    <property type="entry name" value="Pol_BBD"/>
    <property type="match status" value="1"/>
</dbReference>
<keyword evidence="6" id="KW-0547">Nucleotide-binding</keyword>
<dbReference type="GO" id="GO:0005524">
    <property type="term" value="F:ATP binding"/>
    <property type="evidence" value="ECO:0007669"/>
    <property type="project" value="UniProtKB-KW"/>
</dbReference>
<evidence type="ECO:0000256" key="14">
    <source>
        <dbReference type="ARBA" id="ARBA00022932"/>
    </source>
</evidence>
<dbReference type="CDD" id="cd09272">
    <property type="entry name" value="RNase_HI_RT_Ty1"/>
    <property type="match status" value="1"/>
</dbReference>
<dbReference type="InterPro" id="IPR057670">
    <property type="entry name" value="SH3_retrovirus"/>
</dbReference>
<dbReference type="Pfam" id="PF25597">
    <property type="entry name" value="SH3_retrovirus"/>
    <property type="match status" value="1"/>
</dbReference>
<dbReference type="PROSITE" id="PS50994">
    <property type="entry name" value="INTEGRASE"/>
    <property type="match status" value="1"/>
</dbReference>
<dbReference type="GO" id="GO:0003964">
    <property type="term" value="F:RNA-directed DNA polymerase activity"/>
    <property type="evidence" value="ECO:0007669"/>
    <property type="project" value="UniProtKB-KW"/>
</dbReference>
<keyword evidence="14" id="KW-0239">DNA-directed DNA polymerase</keyword>
<keyword evidence="2" id="KW-1188">Viral release from host cell</keyword>
<feature type="compositionally biased region" description="Basic and acidic residues" evidence="19">
    <location>
        <begin position="1064"/>
        <end position="1092"/>
    </location>
</feature>
<keyword evidence="18" id="KW-0863">Zinc-finger</keyword>
<proteinExistence type="predicted"/>
<evidence type="ECO:0000256" key="2">
    <source>
        <dbReference type="ARBA" id="ARBA00022612"/>
    </source>
</evidence>
<organism evidence="22">
    <name type="scientific">Photinus pyralis</name>
    <name type="common">Common eastern firefly</name>
    <name type="synonym">Lampyris pyralis</name>
    <dbReference type="NCBI Taxonomy" id="7054"/>
    <lineage>
        <taxon>Eukaryota</taxon>
        <taxon>Metazoa</taxon>
        <taxon>Ecdysozoa</taxon>
        <taxon>Arthropoda</taxon>
        <taxon>Hexapoda</taxon>
        <taxon>Insecta</taxon>
        <taxon>Pterygota</taxon>
        <taxon>Neoptera</taxon>
        <taxon>Endopterygota</taxon>
        <taxon>Coleoptera</taxon>
        <taxon>Polyphaga</taxon>
        <taxon>Elateriformia</taxon>
        <taxon>Elateroidea</taxon>
        <taxon>Lampyridae</taxon>
        <taxon>Lampyrinae</taxon>
        <taxon>Photinus</taxon>
    </lineage>
</organism>
<feature type="region of interest" description="Disordered" evidence="19">
    <location>
        <begin position="1"/>
        <end position="54"/>
    </location>
</feature>
<dbReference type="GO" id="GO:0015074">
    <property type="term" value="P:DNA integration"/>
    <property type="evidence" value="ECO:0007669"/>
    <property type="project" value="UniProtKB-KW"/>
</dbReference>
<dbReference type="InterPro" id="IPR054722">
    <property type="entry name" value="PolX-like_BBD"/>
</dbReference>
<keyword evidence="14" id="KW-0808">Transferase</keyword>
<dbReference type="InterPro" id="IPR039537">
    <property type="entry name" value="Retrotran_Ty1/copia-like"/>
</dbReference>
<dbReference type="PROSITE" id="PS50158">
    <property type="entry name" value="ZF_CCHC"/>
    <property type="match status" value="1"/>
</dbReference>
<dbReference type="InterPro" id="IPR012337">
    <property type="entry name" value="RNaseH-like_sf"/>
</dbReference>
<evidence type="ECO:0000259" key="20">
    <source>
        <dbReference type="PROSITE" id="PS50158"/>
    </source>
</evidence>
<dbReference type="InterPro" id="IPR025724">
    <property type="entry name" value="GAG-pre-integrase_dom"/>
</dbReference>
<keyword evidence="9" id="KW-0378">Hydrolase</keyword>